<dbReference type="GO" id="GO:0008033">
    <property type="term" value="P:tRNA processing"/>
    <property type="evidence" value="ECO:0007669"/>
    <property type="project" value="UniProtKB-KW"/>
</dbReference>
<dbReference type="AlphaFoldDB" id="A0ABD3R8U2"/>
<dbReference type="GO" id="GO:0046872">
    <property type="term" value="F:metal ion binding"/>
    <property type="evidence" value="ECO:0007669"/>
    <property type="project" value="UniProtKB-KW"/>
</dbReference>
<dbReference type="GO" id="GO:0043829">
    <property type="term" value="F:tRNA-specific adenosine-37 deaminase activity"/>
    <property type="evidence" value="ECO:0007669"/>
    <property type="project" value="UniProtKB-EC"/>
</dbReference>
<dbReference type="PROSITE" id="PS50141">
    <property type="entry name" value="A_DEAMIN_EDITASE"/>
    <property type="match status" value="1"/>
</dbReference>
<dbReference type="PANTHER" id="PTHR46516:SF1">
    <property type="entry name" value="TRNA-SPECIFIC ADENOSINE DEAMINASE 1"/>
    <property type="match status" value="1"/>
</dbReference>
<evidence type="ECO:0000256" key="11">
    <source>
        <dbReference type="ARBA" id="ARBA00047635"/>
    </source>
</evidence>
<evidence type="ECO:0000256" key="8">
    <source>
        <dbReference type="ARBA" id="ARBA00038940"/>
    </source>
</evidence>
<keyword evidence="4" id="KW-0862">Zinc</keyword>
<evidence type="ECO:0000256" key="10">
    <source>
        <dbReference type="ARBA" id="ARBA00041760"/>
    </source>
</evidence>
<evidence type="ECO:0000256" key="5">
    <source>
        <dbReference type="ARBA" id="ARBA00037026"/>
    </source>
</evidence>
<evidence type="ECO:0000256" key="4">
    <source>
        <dbReference type="ARBA" id="ARBA00022833"/>
    </source>
</evidence>
<comment type="catalytic activity">
    <reaction evidence="11">
        <text>adenosine(37) in tRNA(Ala) + H2O + H(+) = inosine(37) in tRNA(Ala) + NH4(+)</text>
        <dbReference type="Rhea" id="RHEA:50968"/>
        <dbReference type="Rhea" id="RHEA-COMP:12855"/>
        <dbReference type="Rhea" id="RHEA-COMP:12856"/>
        <dbReference type="ChEBI" id="CHEBI:15377"/>
        <dbReference type="ChEBI" id="CHEBI:15378"/>
        <dbReference type="ChEBI" id="CHEBI:28938"/>
        <dbReference type="ChEBI" id="CHEBI:74411"/>
        <dbReference type="ChEBI" id="CHEBI:82852"/>
        <dbReference type="EC" id="3.5.4.34"/>
    </reaction>
</comment>
<dbReference type="EMBL" id="JALLPB020000406">
    <property type="protein sequence ID" value="KAL3809439.1"/>
    <property type="molecule type" value="Genomic_DNA"/>
</dbReference>
<evidence type="ECO:0000313" key="15">
    <source>
        <dbReference type="Proteomes" id="UP001530377"/>
    </source>
</evidence>
<keyword evidence="15" id="KW-1185">Reference proteome</keyword>
<organism evidence="14 15">
    <name type="scientific">Cyclostephanos tholiformis</name>
    <dbReference type="NCBI Taxonomy" id="382380"/>
    <lineage>
        <taxon>Eukaryota</taxon>
        <taxon>Sar</taxon>
        <taxon>Stramenopiles</taxon>
        <taxon>Ochrophyta</taxon>
        <taxon>Bacillariophyta</taxon>
        <taxon>Coscinodiscophyceae</taxon>
        <taxon>Thalassiosirophycidae</taxon>
        <taxon>Stephanodiscales</taxon>
        <taxon>Stephanodiscaceae</taxon>
        <taxon>Cyclostephanos</taxon>
    </lineage>
</organism>
<comment type="cofactor">
    <cofactor evidence="5">
        <name>1D-myo-inositol hexakisphosphate</name>
        <dbReference type="ChEBI" id="CHEBI:58130"/>
    </cofactor>
</comment>
<evidence type="ECO:0000313" key="14">
    <source>
        <dbReference type="EMBL" id="KAL3809439.1"/>
    </source>
</evidence>
<feature type="domain" description="A to I editase" evidence="13">
    <location>
        <begin position="138"/>
        <end position="560"/>
    </location>
</feature>
<protein>
    <recommendedName>
        <fullName evidence="9">tRNA-specific adenosine deaminase 1</fullName>
        <ecNumber evidence="8">3.5.4.34</ecNumber>
    </recommendedName>
    <alternativeName>
        <fullName evidence="10">tRNA-specific adenosine-37 deaminase</fullName>
    </alternativeName>
</protein>
<dbReference type="SMART" id="SM00552">
    <property type="entry name" value="ADEAMc"/>
    <property type="match status" value="1"/>
</dbReference>
<sequence>MHRRIAQCAIDHYHDTLPSNNGGKPQTGREWTVYAAIVAYRQRRDDDDDEWIDAAKSDECDDRPDRLMDQGDMWVVSCATGSKCTSIRSIVSSLPRSGENHDNGTPRVLHHNRATRDRGNNVSHFSDLDEGSICKCYKGMVLKDSHAETLARRGLMSCLWDEIEYYLQLDRTKSTDDVALVKEKNEGHRARQLLDALNCPQNKDDQGRTLSFRLRRDISLHMYVSDSPCGDASIYEIRRRCDQQPQNNNESNEIGDTRDTELNFTGAKIILSAGDEGQYIDRSNGSISSILTCSFVDQESTRDDTKQSAITLGREETQQLGALRIKSSRSNMPPELRSTSMSCSDKILRWGVFGLQGSLLAMYISKPILLSSICVSKDLRSVDGGSDDGQLAALKRALSGRIENVFKTTAKPCGNEDWRSPDVAVVDIVFESSKTAADHRYLEWQTNIKKSSVELTSSVPCKRPRMHGHAQNSVVKNGSRHFTPQSTSNSKKESACGMSINWHQNYLVNGNADRRRSNEATEITIGATGLKRGKRPKTPKDVLGSASRLCRFNFLLRCMRCKELQQLIPRSLIADADVATKKNSLSDPSSPSTEGESYTQYKRRSGRYNGEECFDGPLMGYIRSGNGDDFILPQV</sequence>
<name>A0ABD3R8U2_9STRA</name>
<feature type="region of interest" description="Disordered" evidence="12">
    <location>
        <begin position="460"/>
        <end position="494"/>
    </location>
</feature>
<evidence type="ECO:0000256" key="9">
    <source>
        <dbReference type="ARBA" id="ARBA00040502"/>
    </source>
</evidence>
<accession>A0ABD3R8U2</accession>
<evidence type="ECO:0000259" key="13">
    <source>
        <dbReference type="PROSITE" id="PS50141"/>
    </source>
</evidence>
<proteinExistence type="inferred from homology"/>
<evidence type="ECO:0000256" key="3">
    <source>
        <dbReference type="ARBA" id="ARBA00022801"/>
    </source>
</evidence>
<dbReference type="Pfam" id="PF02137">
    <property type="entry name" value="A_deamin"/>
    <property type="match status" value="1"/>
</dbReference>
<dbReference type="PANTHER" id="PTHR46516">
    <property type="entry name" value="TRNA-SPECIFIC ADENOSINE DEAMINASE 1"/>
    <property type="match status" value="1"/>
</dbReference>
<feature type="compositionally biased region" description="Polar residues" evidence="12">
    <location>
        <begin position="581"/>
        <end position="600"/>
    </location>
</feature>
<keyword evidence="1" id="KW-0819">tRNA processing</keyword>
<evidence type="ECO:0000256" key="6">
    <source>
        <dbReference type="ARBA" id="ARBA00037784"/>
    </source>
</evidence>
<gene>
    <name evidence="14" type="ORF">ACHAXA_007781</name>
</gene>
<comment type="function">
    <text evidence="6">Specifically deaminates adenosine-37 to inosine in tRNA-Ala.</text>
</comment>
<evidence type="ECO:0000256" key="12">
    <source>
        <dbReference type="SAM" id="MobiDB-lite"/>
    </source>
</evidence>
<feature type="region of interest" description="Disordered" evidence="12">
    <location>
        <begin position="580"/>
        <end position="602"/>
    </location>
</feature>
<evidence type="ECO:0000256" key="1">
    <source>
        <dbReference type="ARBA" id="ARBA00022694"/>
    </source>
</evidence>
<keyword evidence="2" id="KW-0479">Metal-binding</keyword>
<keyword evidence="3" id="KW-0378">Hydrolase</keyword>
<feature type="compositionally biased region" description="Polar residues" evidence="12">
    <location>
        <begin position="470"/>
        <end position="489"/>
    </location>
</feature>
<dbReference type="InterPro" id="IPR002466">
    <property type="entry name" value="A_deamin"/>
</dbReference>
<dbReference type="Proteomes" id="UP001530377">
    <property type="component" value="Unassembled WGS sequence"/>
</dbReference>
<reference evidence="14 15" key="1">
    <citation type="submission" date="2024-10" db="EMBL/GenBank/DDBJ databases">
        <title>Updated reference genomes for cyclostephanoid diatoms.</title>
        <authorList>
            <person name="Roberts W.R."/>
            <person name="Alverson A.J."/>
        </authorList>
    </citation>
    <scope>NUCLEOTIDE SEQUENCE [LARGE SCALE GENOMIC DNA]</scope>
    <source>
        <strain evidence="14 15">AJA228-03</strain>
    </source>
</reference>
<evidence type="ECO:0000256" key="7">
    <source>
        <dbReference type="ARBA" id="ARBA00038326"/>
    </source>
</evidence>
<dbReference type="EC" id="3.5.4.34" evidence="8"/>
<comment type="caution">
    <text evidence="14">The sequence shown here is derived from an EMBL/GenBank/DDBJ whole genome shotgun (WGS) entry which is preliminary data.</text>
</comment>
<evidence type="ECO:0000256" key="2">
    <source>
        <dbReference type="ARBA" id="ARBA00022723"/>
    </source>
</evidence>
<comment type="similarity">
    <text evidence="7">Belongs to the ADAT1 family.</text>
</comment>